<keyword evidence="1" id="KW-0732">Signal</keyword>
<feature type="chain" id="PRO_5046523575" description="DUF11 domain-containing protein" evidence="1">
    <location>
        <begin position="16"/>
        <end position="203"/>
    </location>
</feature>
<evidence type="ECO:0008006" key="4">
    <source>
        <dbReference type="Google" id="ProtNLM"/>
    </source>
</evidence>
<dbReference type="EMBL" id="CP072842">
    <property type="protein sequence ID" value="QTV05925.1"/>
    <property type="molecule type" value="Genomic_DNA"/>
</dbReference>
<keyword evidence="3" id="KW-1185">Reference proteome</keyword>
<protein>
    <recommendedName>
        <fullName evidence="4">DUF11 domain-containing protein</fullName>
    </recommendedName>
</protein>
<feature type="signal peptide" evidence="1">
    <location>
        <begin position="1"/>
        <end position="15"/>
    </location>
</feature>
<reference evidence="2 3" key="1">
    <citation type="journal article" date="2021" name="Int. J. Syst. Evol. Microbiol.">
        <title>Faecalibacter bovis sp. nov., isolated from cow faeces.</title>
        <authorList>
            <person name="Li F."/>
            <person name="Zhao W."/>
            <person name="Hong Q."/>
            <person name="Shao Q."/>
            <person name="Song J."/>
            <person name="Yang S."/>
        </authorList>
    </citation>
    <scope>NUCLEOTIDE SEQUENCE [LARGE SCALE GENOMIC DNA]</scope>
    <source>
        <strain evidence="2 3">ZY171143</strain>
    </source>
</reference>
<accession>A0ABX7XDJ6</accession>
<evidence type="ECO:0000313" key="2">
    <source>
        <dbReference type="EMBL" id="QTV05925.1"/>
    </source>
</evidence>
<reference evidence="3" key="2">
    <citation type="submission" date="2021-04" db="EMBL/GenBank/DDBJ databases">
        <title>Taxonomy of Flavobacteriaceae bacterium ZY171143.</title>
        <authorList>
            <person name="Li F."/>
        </authorList>
    </citation>
    <scope>NUCLEOTIDE SEQUENCE [LARGE SCALE GENOMIC DNA]</scope>
    <source>
        <strain evidence="3">ZY171143</strain>
    </source>
</reference>
<gene>
    <name evidence="2" type="ORF">J9309_00825</name>
</gene>
<evidence type="ECO:0000313" key="3">
    <source>
        <dbReference type="Proteomes" id="UP000672011"/>
    </source>
</evidence>
<organism evidence="2 3">
    <name type="scientific">Faecalibacter bovis</name>
    <dbReference type="NCBI Taxonomy" id="2898187"/>
    <lineage>
        <taxon>Bacteria</taxon>
        <taxon>Pseudomonadati</taxon>
        <taxon>Bacteroidota</taxon>
        <taxon>Flavobacteriia</taxon>
        <taxon>Flavobacteriales</taxon>
        <taxon>Weeksellaceae</taxon>
        <taxon>Faecalibacter</taxon>
    </lineage>
</organism>
<evidence type="ECO:0000256" key="1">
    <source>
        <dbReference type="SAM" id="SignalP"/>
    </source>
</evidence>
<dbReference type="Proteomes" id="UP000672011">
    <property type="component" value="Chromosome"/>
</dbReference>
<proteinExistence type="predicted"/>
<sequence length="203" mass="22144">MYRFLFLLLPFMLFAQIGVNTENPHPESDLHLGGLNKTMIVNHLTDLNAITDPQLGMIAYDSTSGCVRGYQQDGWSTCFSNNVSNLSFGLKGIGFKGTYTSGTTLTNATFEVTLTNNSSKPAILGFGVEDLQPNLEDVNVTAVYQSGSSTTNTSTIDVNFPSKGSKTIVYRLTGELKPPHTTLVGIWKKITLSYNDTQEITTN</sequence>
<name>A0ABX7XDJ6_9FLAO</name>
<dbReference type="RefSeq" id="WP_230476569.1">
    <property type="nucleotide sequence ID" value="NZ_CP072842.1"/>
</dbReference>